<feature type="domain" description="Ig-like" evidence="5">
    <location>
        <begin position="865"/>
        <end position="935"/>
    </location>
</feature>
<evidence type="ECO:0000313" key="7">
    <source>
        <dbReference type="Proteomes" id="UP001652625"/>
    </source>
</evidence>
<feature type="domain" description="Ig-like" evidence="5">
    <location>
        <begin position="193"/>
        <end position="262"/>
    </location>
</feature>
<feature type="domain" description="Ig-like" evidence="5">
    <location>
        <begin position="1369"/>
        <end position="1446"/>
    </location>
</feature>
<dbReference type="PANTHER" id="PTHR11481">
    <property type="entry name" value="IMMUNOGLOBULIN FC RECEPTOR"/>
    <property type="match status" value="1"/>
</dbReference>
<feature type="transmembrane region" description="Helical" evidence="3">
    <location>
        <begin position="1780"/>
        <end position="1802"/>
    </location>
</feature>
<evidence type="ECO:0000256" key="4">
    <source>
        <dbReference type="SAM" id="SignalP"/>
    </source>
</evidence>
<accession>A0ABM4C7D5</accession>
<dbReference type="InterPro" id="IPR013783">
    <property type="entry name" value="Ig-like_fold"/>
</dbReference>
<feature type="domain" description="Ig-like" evidence="5">
    <location>
        <begin position="529"/>
        <end position="598"/>
    </location>
</feature>
<gene>
    <name evidence="8 9" type="primary">LOC136082363</name>
</gene>
<dbReference type="InterPro" id="IPR003598">
    <property type="entry name" value="Ig_sub2"/>
</dbReference>
<dbReference type="PANTHER" id="PTHR11481:SF60">
    <property type="entry name" value="IG-LIKE DOMAIN-CONTAINING PROTEIN"/>
    <property type="match status" value="1"/>
</dbReference>
<dbReference type="PROSITE" id="PS50835">
    <property type="entry name" value="IG_LIKE"/>
    <property type="match status" value="18"/>
</dbReference>
<keyword evidence="7" id="KW-1185">Reference proteome</keyword>
<feature type="domain" description="Ig-like" evidence="5">
    <location>
        <begin position="109"/>
        <end position="178"/>
    </location>
</feature>
<dbReference type="RefSeq" id="XP_065657514.1">
    <property type="nucleotide sequence ID" value="XM_065801442.1"/>
</dbReference>
<feature type="domain" description="Ig-like" evidence="5">
    <location>
        <begin position="1201"/>
        <end position="1274"/>
    </location>
</feature>
<dbReference type="Pfam" id="PF13895">
    <property type="entry name" value="Ig_2"/>
    <property type="match status" value="15"/>
</dbReference>
<feature type="domain" description="Ig-like" evidence="5">
    <location>
        <begin position="361"/>
        <end position="430"/>
    </location>
</feature>
<dbReference type="SMART" id="SM00409">
    <property type="entry name" value="IG"/>
    <property type="match status" value="18"/>
</dbReference>
<name>A0ABM4C7D5_HYDVU</name>
<keyword evidence="3" id="KW-0472">Membrane</keyword>
<dbReference type="Pfam" id="PF13927">
    <property type="entry name" value="Ig_3"/>
    <property type="match status" value="1"/>
</dbReference>
<dbReference type="SMART" id="SM00408">
    <property type="entry name" value="IGc2"/>
    <property type="match status" value="18"/>
</dbReference>
<dbReference type="InterPro" id="IPR003599">
    <property type="entry name" value="Ig_sub"/>
</dbReference>
<evidence type="ECO:0000256" key="2">
    <source>
        <dbReference type="ARBA" id="ARBA00023157"/>
    </source>
</evidence>
<feature type="domain" description="Ig-like" evidence="5">
    <location>
        <begin position="20"/>
        <end position="87"/>
    </location>
</feature>
<dbReference type="GeneID" id="136082363"/>
<feature type="domain" description="Ig-like" evidence="5">
    <location>
        <begin position="613"/>
        <end position="682"/>
    </location>
</feature>
<dbReference type="SMART" id="SM00060">
    <property type="entry name" value="FN3"/>
    <property type="match status" value="1"/>
</dbReference>
<dbReference type="InterPro" id="IPR003961">
    <property type="entry name" value="FN3_dom"/>
</dbReference>
<dbReference type="Pfam" id="PF00041">
    <property type="entry name" value="fn3"/>
    <property type="match status" value="1"/>
</dbReference>
<proteinExistence type="predicted"/>
<dbReference type="InterPro" id="IPR036179">
    <property type="entry name" value="Ig-like_dom_sf"/>
</dbReference>
<dbReference type="InterPro" id="IPR007110">
    <property type="entry name" value="Ig-like_dom"/>
</dbReference>
<feature type="domain" description="Ig-like" evidence="5">
    <location>
        <begin position="277"/>
        <end position="346"/>
    </location>
</feature>
<keyword evidence="3" id="KW-1133">Transmembrane helix</keyword>
<feature type="domain" description="Ig-like" evidence="5">
    <location>
        <begin position="445"/>
        <end position="514"/>
    </location>
</feature>
<reference evidence="8 9" key="1">
    <citation type="submission" date="2025-05" db="UniProtKB">
        <authorList>
            <consortium name="RefSeq"/>
        </authorList>
    </citation>
    <scope>IDENTIFICATION</scope>
</reference>
<protein>
    <submittedName>
        <fullName evidence="8 9">Titin-like isoform X1</fullName>
    </submittedName>
</protein>
<dbReference type="SUPFAM" id="SSF48726">
    <property type="entry name" value="Immunoglobulin"/>
    <property type="match status" value="16"/>
</dbReference>
<dbReference type="InterPro" id="IPR050488">
    <property type="entry name" value="Ig_Fc_receptor"/>
</dbReference>
<dbReference type="CDD" id="cd00063">
    <property type="entry name" value="FN3"/>
    <property type="match status" value="1"/>
</dbReference>
<evidence type="ECO:0000259" key="6">
    <source>
        <dbReference type="PROSITE" id="PS50853"/>
    </source>
</evidence>
<feature type="domain" description="Ig-like" evidence="5">
    <location>
        <begin position="1033"/>
        <end position="1102"/>
    </location>
</feature>
<evidence type="ECO:0000313" key="8">
    <source>
        <dbReference type="RefSeq" id="XP_065657514.1"/>
    </source>
</evidence>
<feature type="chain" id="PRO_5045025921" evidence="4">
    <location>
        <begin position="20"/>
        <end position="1849"/>
    </location>
</feature>
<feature type="domain" description="Ig-like" evidence="5">
    <location>
        <begin position="1117"/>
        <end position="1190"/>
    </location>
</feature>
<feature type="domain" description="Ig-like" evidence="5">
    <location>
        <begin position="1451"/>
        <end position="1540"/>
    </location>
</feature>
<dbReference type="PROSITE" id="PS50853">
    <property type="entry name" value="FN3"/>
    <property type="match status" value="1"/>
</dbReference>
<keyword evidence="2" id="KW-1015">Disulfide bond</keyword>
<dbReference type="SUPFAM" id="SSF49265">
    <property type="entry name" value="Fibronectin type III"/>
    <property type="match status" value="1"/>
</dbReference>
<dbReference type="InterPro" id="IPR036116">
    <property type="entry name" value="FN3_sf"/>
</dbReference>
<keyword evidence="1 4" id="KW-0732">Signal</keyword>
<feature type="signal peptide" evidence="4">
    <location>
        <begin position="1"/>
        <end position="19"/>
    </location>
</feature>
<evidence type="ECO:0000313" key="9">
    <source>
        <dbReference type="RefSeq" id="XP_065657515.1"/>
    </source>
</evidence>
<evidence type="ECO:0000256" key="1">
    <source>
        <dbReference type="ARBA" id="ARBA00022729"/>
    </source>
</evidence>
<dbReference type="RefSeq" id="XP_065657515.1">
    <property type="nucleotide sequence ID" value="XM_065801443.1"/>
</dbReference>
<evidence type="ECO:0000259" key="5">
    <source>
        <dbReference type="PROSITE" id="PS50835"/>
    </source>
</evidence>
<dbReference type="Proteomes" id="UP001652625">
    <property type="component" value="Chromosome 07"/>
</dbReference>
<sequence length="1849" mass="205539">MKLKLRIFIFSVFAMHVTNEQILVTVENQTYQEGVDANLTCVTASSVENSTYNWFFGSKLLYSSNTSNTLTIKNVIRIDAGNYLCQIITAEGVTANSTGNLYVLYQDTPSFTNLDPHPVEGTNVTFNCTTNASVNLTYQIFKNNVSIANSSYYVIHNIQRTDSGQYSCTSSSSRTQISKTFSQDVNVLYQDTPSFTNLDPYPVEGTNVTFNCTTIASVNLTYQIFKNNVSIANTSYFVIHNIQKTDSGQYSCTSSSSRTQISKTFSQDVNVLYQDTPTLTNLDLNPVEGTNVTFNCTTNASVNLTYQIFKNNVSIANSSYYVIHNIQRTDSGQYSCTSSSSRTQISKTFSQDVNVLYQDTPTLTNLDLNPVEGTNVTFNCTTNASVNLTYQIFKNNVSIANSSYYVIHNIQRTDSGQYSCTSSSSRTQISKTFSQDVNVLYQDTPSFTNLDPYPVEGTNVTFNCTTNASVNLTYQIFKNNVSIANSSYYVIHNIQRTDSGQYSCTSSSSRTQISKTFSQDVNVLYQDTPTFTNLDPYPVEGTNVTFNCTTIASVNLTYQIFKNNVSIANTSYFVIHIIQRTDSGQYSCTSSSSRTQISKTFSQDVNVLYQDTPTFTNLDPYPVEGTNVTFNCTTNASVNLTYQIFKNNVSIANSSYYVIHNIQRTDSGQYSCTSSSSRTQISKTFSQDVNVLYQDTPTFTNLDLNPVEGTNVTFNCTTNASVNLTYQIFKNNVSIANSSYYVIHNIQRTDSGQYSCTSSSSRTQISKTFSQDVNVLYQDTPSFTNLDPYPVEGTNVTFNCTTNASVNLTYQIFKNNVSIANSSYYVIHNIQRTDSGQYSCTSSSSRTQISKTFSQDVNVLYQDTPSFTNLDPYPVEGTNVTFNCTTNASVNLTYQIFQNNVSIANTSYFVIHNIQRTDSGQYSCTSSSSRTQILKTFYQDVNVLYQDTLSFTNLDPYPIEGTNVTFNCTTIASVNLTYQIFKNNVSIANTSYFIIHNIQRTDSGQYSCTSSSSRTQISKTFSQDVNVLYQDTPSFTNLSSNPFEGTNVTFNCTTNASVNLTYQIFKNNVSIANTSYFVIHNIQRTDSGQYSCTSSSSRTQISKTFSQDVNVLYQDTPSFTNLDSYPVEGTNVTFTCTTNASVNLTYQIFKNNVSIANTSHFVIHNIQRTDSGQYSCTSSSSITQISKTFSQDVNVLYQDTPTFTNLDLNPVEGTNVTFNCTTNASVNLTYQIFKNNVSIANTSYFVIHNIQRTDSGQYSCTSSSSRTQLSKTFSQDVNVLYQDTPSFTNLDQYPVEGTNVTFNCSTNASVNLTYQIFQNNVSIANTSYFVIHNIQRTDSGQYSCMSSSSRTQISKTFSQDVNVLYQDTPSFTNLSSNPFEGTNVTFNCTTNASVNLTYQIFKNNVSIANTSYFVIVNIQRTDSGQYSCMSSSSITQISKTSSQEVNVLYPPNALYFSNNISDVVNVKITQNFTVQCCTTDLGVPIANLSWYSKGKENLSTAISNKCISLSIMQVSRNSSSRYTCYANSFLNVANKSLDLTVQEVPDSPKILPNITITFMSIWLQWLSQFNGNDPIINYKLSYQINGSLITPYTITVNDTMYNITGLDAFTLYRIDIRAVNGIGESQSATLYIQTNETAPPPYNGTLPVVVDSDVTQNTFKIQLVSFSDIYGPIRKRDIVVVKLSSGSLPTTSPSSYSDDNISNRKDGLYRAGTVSSDVTEFIVGSGQTSKRKRKSLTPQNPALDSGTYYTVFIRGYVSDDKYQTTNYYPPVKTQTNTSNAGTIIAIVVPIVFTVVVLILAILKKFLKKKSVSLKNNSLEMSSIENSMVGTMSPKAHISLTKEEHQDPHN</sequence>
<organism evidence="7 9">
    <name type="scientific">Hydra vulgaris</name>
    <name type="common">Hydra</name>
    <name type="synonym">Hydra attenuata</name>
    <dbReference type="NCBI Taxonomy" id="6087"/>
    <lineage>
        <taxon>Eukaryota</taxon>
        <taxon>Metazoa</taxon>
        <taxon>Cnidaria</taxon>
        <taxon>Hydrozoa</taxon>
        <taxon>Hydroidolina</taxon>
        <taxon>Anthoathecata</taxon>
        <taxon>Aplanulata</taxon>
        <taxon>Hydridae</taxon>
        <taxon>Hydra</taxon>
    </lineage>
</organism>
<keyword evidence="3" id="KW-0812">Transmembrane</keyword>
<dbReference type="Gene3D" id="2.60.40.10">
    <property type="entry name" value="Immunoglobulins"/>
    <property type="match status" value="19"/>
</dbReference>
<evidence type="ECO:0000256" key="3">
    <source>
        <dbReference type="SAM" id="Phobius"/>
    </source>
</evidence>
<feature type="domain" description="Ig-like" evidence="5">
    <location>
        <begin position="1285"/>
        <end position="1354"/>
    </location>
</feature>
<feature type="domain" description="Ig-like" evidence="5">
    <location>
        <begin position="697"/>
        <end position="766"/>
    </location>
</feature>
<feature type="domain" description="Ig-like" evidence="5">
    <location>
        <begin position="960"/>
        <end position="1018"/>
    </location>
</feature>
<feature type="domain" description="Ig-like" evidence="5">
    <location>
        <begin position="781"/>
        <end position="850"/>
    </location>
</feature>
<feature type="domain" description="Fibronectin type-III" evidence="6">
    <location>
        <begin position="1544"/>
        <end position="1640"/>
    </location>
</feature>